<evidence type="ECO:0000256" key="1">
    <source>
        <dbReference type="SAM" id="Phobius"/>
    </source>
</evidence>
<feature type="transmembrane region" description="Helical" evidence="1">
    <location>
        <begin position="99"/>
        <end position="117"/>
    </location>
</feature>
<reference evidence="2 3" key="1">
    <citation type="submission" date="2020-06" db="EMBL/GenBank/DDBJ databases">
        <authorList>
            <person name="Scott K."/>
        </authorList>
    </citation>
    <scope>NUCLEOTIDE SEQUENCE [LARGE SCALE GENOMIC DNA]</scope>
    <source>
        <strain evidence="2 3">HH1</strain>
    </source>
</reference>
<gene>
    <name evidence="2" type="ORF">H8792_009580</name>
</gene>
<keyword evidence="1" id="KW-0472">Membrane</keyword>
<evidence type="ECO:0008006" key="4">
    <source>
        <dbReference type="Google" id="ProtNLM"/>
    </source>
</evidence>
<keyword evidence="3" id="KW-1185">Reference proteome</keyword>
<dbReference type="Proteomes" id="UP001193680">
    <property type="component" value="Unassembled WGS sequence"/>
</dbReference>
<evidence type="ECO:0000313" key="3">
    <source>
        <dbReference type="Proteomes" id="UP001193680"/>
    </source>
</evidence>
<evidence type="ECO:0000313" key="2">
    <source>
        <dbReference type="EMBL" id="MBF6058590.1"/>
    </source>
</evidence>
<sequence>MEKILEKLSSYNIFNYLFPGVVFCVVADRYLSIPLLQDSIVNGLFLYYFIGLVISRFGSVAIEPVLKKTGFVKFTEYHDFVRAAKEDPKIELLSESNNTYRTLMSAIFILCIVAIGAHMANNNPNFLEFVKYLILPGLVLLFGLSYKKQTEYISKRVSAALKEKERTEPSGDKK</sequence>
<feature type="transmembrane region" description="Helical" evidence="1">
    <location>
        <begin position="45"/>
        <end position="66"/>
    </location>
</feature>
<keyword evidence="1" id="KW-0812">Transmembrane</keyword>
<proteinExistence type="predicted"/>
<keyword evidence="1" id="KW-1133">Transmembrane helix</keyword>
<reference evidence="2 3" key="2">
    <citation type="submission" date="2020-11" db="EMBL/GenBank/DDBJ databases">
        <title>Sulfur oxidizing isolate from Hospital Hole Sinkhole.</title>
        <authorList>
            <person name="Scott K.M."/>
        </authorList>
    </citation>
    <scope>NUCLEOTIDE SEQUENCE [LARGE SCALE GENOMIC DNA]</scope>
    <source>
        <strain evidence="2 3">HH1</strain>
    </source>
</reference>
<comment type="caution">
    <text evidence="2">The sequence shown here is derived from an EMBL/GenBank/DDBJ whole genome shotgun (WGS) entry which is preliminary data.</text>
</comment>
<dbReference type="EMBL" id="JACBGI020000021">
    <property type="protein sequence ID" value="MBF6058590.1"/>
    <property type="molecule type" value="Genomic_DNA"/>
</dbReference>
<organism evidence="2 3">
    <name type="scientific">Thiomicrorhabdus heinhorstiae</name>
    <dbReference type="NCBI Taxonomy" id="2748010"/>
    <lineage>
        <taxon>Bacteria</taxon>
        <taxon>Pseudomonadati</taxon>
        <taxon>Pseudomonadota</taxon>
        <taxon>Gammaproteobacteria</taxon>
        <taxon>Thiotrichales</taxon>
        <taxon>Piscirickettsiaceae</taxon>
        <taxon>Thiomicrorhabdus</taxon>
    </lineage>
</organism>
<accession>A0ABS0BXS4</accession>
<protein>
    <recommendedName>
        <fullName evidence="4">Phosphohistidine phosphatase</fullName>
    </recommendedName>
</protein>
<dbReference type="RefSeq" id="WP_185978731.1">
    <property type="nucleotide sequence ID" value="NZ_JACBGI020000021.1"/>
</dbReference>
<feature type="transmembrane region" description="Helical" evidence="1">
    <location>
        <begin position="129"/>
        <end position="146"/>
    </location>
</feature>
<name>A0ABS0BXS4_9GAMM</name>
<feature type="transmembrane region" description="Helical" evidence="1">
    <location>
        <begin position="12"/>
        <end position="33"/>
    </location>
</feature>